<dbReference type="AlphaFoldDB" id="Q1Z8V0"/>
<proteinExistence type="predicted"/>
<dbReference type="EMBL" id="AAPH01000002">
    <property type="protein sequence ID" value="EAS45008.1"/>
    <property type="molecule type" value="Genomic_DNA"/>
</dbReference>
<evidence type="ECO:0000313" key="1">
    <source>
        <dbReference type="EMBL" id="EAS45008.1"/>
    </source>
</evidence>
<organism evidence="1 2">
    <name type="scientific">Photobacterium profundum 3TCK</name>
    <dbReference type="NCBI Taxonomy" id="314280"/>
    <lineage>
        <taxon>Bacteria</taxon>
        <taxon>Pseudomonadati</taxon>
        <taxon>Pseudomonadota</taxon>
        <taxon>Gammaproteobacteria</taxon>
        <taxon>Vibrionales</taxon>
        <taxon>Vibrionaceae</taxon>
        <taxon>Photobacterium</taxon>
    </lineage>
</organism>
<protein>
    <submittedName>
        <fullName evidence="1">Uncharacterized protein</fullName>
    </submittedName>
</protein>
<gene>
    <name evidence="1" type="ORF">P3TCK_21030</name>
</gene>
<dbReference type="HOGENOM" id="CLU_2602975_0_0_6"/>
<accession>Q1Z8V0</accession>
<sequence>MEPDPSFNKKSNAAVNWLAVSLARNGARACQTVIMCSPRSRWLASGHKYVREKAMDVTFLLIYPRDVFQMLCSSNCEST</sequence>
<comment type="caution">
    <text evidence="1">The sequence shown here is derived from an EMBL/GenBank/DDBJ whole genome shotgun (WGS) entry which is preliminary data.</text>
</comment>
<evidence type="ECO:0000313" key="2">
    <source>
        <dbReference type="Proteomes" id="UP000003789"/>
    </source>
</evidence>
<name>Q1Z8V0_9GAMM</name>
<reference evidence="1 2" key="1">
    <citation type="submission" date="2006-03" db="EMBL/GenBank/DDBJ databases">
        <authorList>
            <person name="Bartlett D.H."/>
            <person name="Valle G."/>
            <person name="Lauro F.M."/>
            <person name="Vezzi A."/>
            <person name="Simonato F."/>
            <person name="Eloe E."/>
            <person name="Vitulo N."/>
            <person name="Stratton T.K."/>
            <person name="D'angelo M."/>
            <person name="Ferriera S."/>
            <person name="Johnson J."/>
            <person name="Kravitz S."/>
            <person name="Beeson K."/>
            <person name="Sutton G."/>
            <person name="Rogers Y."/>
            <person name="Friedman R."/>
            <person name="Frazier M."/>
            <person name="Venter J.C."/>
        </authorList>
    </citation>
    <scope>NUCLEOTIDE SEQUENCE [LARGE SCALE GENOMIC DNA]</scope>
    <source>
        <strain evidence="1 2">3TCK</strain>
    </source>
</reference>
<dbReference type="Proteomes" id="UP000003789">
    <property type="component" value="Unassembled WGS sequence"/>
</dbReference>